<dbReference type="FunFam" id="3.40.50.300:FF:000422">
    <property type="entry name" value="Guanylate-binding protein 1"/>
    <property type="match status" value="1"/>
</dbReference>
<keyword evidence="1" id="KW-0399">Innate immunity</keyword>
<dbReference type="PANTHER" id="PTHR10751">
    <property type="entry name" value="GUANYLATE BINDING PROTEIN"/>
    <property type="match status" value="1"/>
</dbReference>
<keyword evidence="2" id="KW-0547">Nucleotide-binding</keyword>
<dbReference type="Gene3D" id="1.20.1000.10">
    <property type="entry name" value="Guanylate-binding protein, C-terminal domain"/>
    <property type="match status" value="1"/>
</dbReference>
<dbReference type="CDD" id="cd01851">
    <property type="entry name" value="GBP"/>
    <property type="match status" value="1"/>
</dbReference>
<comment type="similarity">
    <text evidence="6">Belongs to the TRAFAC class dynamin-like GTPase superfamily. GB1/RHD3 GTPase family.</text>
</comment>
<accession>A0A8T2IPA8</accession>
<dbReference type="SUPFAM" id="SSF52540">
    <property type="entry name" value="P-loop containing nucleoside triphosphate hydrolases"/>
    <property type="match status" value="1"/>
</dbReference>
<dbReference type="InterPro" id="IPR027417">
    <property type="entry name" value="P-loop_NTPase"/>
</dbReference>
<dbReference type="GO" id="GO:0003924">
    <property type="term" value="F:GTPase activity"/>
    <property type="evidence" value="ECO:0007669"/>
    <property type="project" value="InterPro"/>
</dbReference>
<evidence type="ECO:0000256" key="5">
    <source>
        <dbReference type="ARBA" id="ARBA00023134"/>
    </source>
</evidence>
<dbReference type="SUPFAM" id="SSF48340">
    <property type="entry name" value="Interferon-induced guanylate-binding protein 1 (GBP1), C-terminal domain"/>
    <property type="match status" value="1"/>
</dbReference>
<evidence type="ECO:0000256" key="2">
    <source>
        <dbReference type="ARBA" id="ARBA00022741"/>
    </source>
</evidence>
<keyword evidence="4" id="KW-0391">Immunity</keyword>
<evidence type="ECO:0000256" key="1">
    <source>
        <dbReference type="ARBA" id="ARBA00022588"/>
    </source>
</evidence>
<dbReference type="Proteomes" id="UP000812440">
    <property type="component" value="Chromosome 7"/>
</dbReference>
<dbReference type="InterPro" id="IPR003191">
    <property type="entry name" value="Guanylate-bd/ATL_C"/>
</dbReference>
<dbReference type="InterPro" id="IPR030386">
    <property type="entry name" value="G_GB1_RHD3_dom"/>
</dbReference>
<dbReference type="Gene3D" id="3.40.50.300">
    <property type="entry name" value="P-loop containing nucleotide triphosphate hydrolases"/>
    <property type="match status" value="1"/>
</dbReference>
<evidence type="ECO:0000313" key="9">
    <source>
        <dbReference type="EMBL" id="KAG8433812.1"/>
    </source>
</evidence>
<name>A0A8T2IPA8_9PIPI</name>
<sequence length="584" mass="67343">MQHPVCLIENQEGNKLTINQEAAQILQNITNPVVVVAIVGKYRTGKSYLMNKLAGSNDGFALGSSIQSKTKGIWMWCVPHPHKHGHTLVLLDTEGLGDVEKGDSKNDAWIFSLAVLLSSTLVYNSIGTIDQDSVEKLHYVTELTERIKLKASKNDDEDDETAEFKRSFPSFIWCVRDFTLKLEHEGKPITQDEYLQNALMLKKGMSKKVQDYNFPRECINHFFHSHKCFVFERPASSSDLQHLEDIPETQLDPKFVDQANIFCNYVYSNSQTKSLAGGHTIENTTAIHEALSVYKEEMNQLVKTFPTETQEEFLQYKEQAENMAVKTFMDRSFKDDKRQYQAQLMKDLHVLFEEFNRRNEEASITKCKELIHVLSVNLEKGVGDGEFCKPGGHKLFVEEKQRLIDSFNNTPRKGIMATEVLQEFIESKKNTEAAILQADKSLTLREKEMEEARIQREAEEQKHQLEVEKLKQEEKLREEQVRSFEQQAIMLKEKMEQERLQMLKENEWMIEEKLREKEKVKDHPHKANMLDEQVQDLRNQNEQTNGNDWIIHGIGALSEVAALALPGIYGKVANIAASFIRRIF</sequence>
<evidence type="ECO:0000256" key="6">
    <source>
        <dbReference type="PROSITE-ProRule" id="PRU01052"/>
    </source>
</evidence>
<evidence type="ECO:0000256" key="3">
    <source>
        <dbReference type="ARBA" id="ARBA00022801"/>
    </source>
</evidence>
<protein>
    <recommendedName>
        <fullName evidence="8">GB1/RHD3-type G domain-containing protein</fullName>
    </recommendedName>
</protein>
<gene>
    <name evidence="9" type="ORF">GDO86_012254</name>
</gene>
<evidence type="ECO:0000313" key="10">
    <source>
        <dbReference type="Proteomes" id="UP000812440"/>
    </source>
</evidence>
<evidence type="ECO:0000256" key="4">
    <source>
        <dbReference type="ARBA" id="ARBA00022859"/>
    </source>
</evidence>
<dbReference type="EMBL" id="JAACNH010000008">
    <property type="protein sequence ID" value="KAG8433812.1"/>
    <property type="molecule type" value="Genomic_DNA"/>
</dbReference>
<evidence type="ECO:0000259" key="8">
    <source>
        <dbReference type="PROSITE" id="PS51715"/>
    </source>
</evidence>
<dbReference type="Pfam" id="PF02841">
    <property type="entry name" value="GBP_C"/>
    <property type="match status" value="1"/>
</dbReference>
<keyword evidence="7" id="KW-0175">Coiled coil</keyword>
<feature type="domain" description="GB1/RHD3-type G" evidence="8">
    <location>
        <begin position="30"/>
        <end position="271"/>
    </location>
</feature>
<dbReference type="CDD" id="cd16269">
    <property type="entry name" value="GBP_C"/>
    <property type="match status" value="1"/>
</dbReference>
<dbReference type="InterPro" id="IPR037684">
    <property type="entry name" value="GBP_C"/>
</dbReference>
<keyword evidence="5" id="KW-0342">GTP-binding</keyword>
<organism evidence="9 10">
    <name type="scientific">Hymenochirus boettgeri</name>
    <name type="common">Congo dwarf clawed frog</name>
    <dbReference type="NCBI Taxonomy" id="247094"/>
    <lineage>
        <taxon>Eukaryota</taxon>
        <taxon>Metazoa</taxon>
        <taxon>Chordata</taxon>
        <taxon>Craniata</taxon>
        <taxon>Vertebrata</taxon>
        <taxon>Euteleostomi</taxon>
        <taxon>Amphibia</taxon>
        <taxon>Batrachia</taxon>
        <taxon>Anura</taxon>
        <taxon>Pipoidea</taxon>
        <taxon>Pipidae</taxon>
        <taxon>Pipinae</taxon>
        <taxon>Hymenochirus</taxon>
    </lineage>
</organism>
<dbReference type="GO" id="GO:0005525">
    <property type="term" value="F:GTP binding"/>
    <property type="evidence" value="ECO:0007669"/>
    <property type="project" value="UniProtKB-KW"/>
</dbReference>
<reference evidence="9" key="1">
    <citation type="thesis" date="2020" institute="ProQuest LLC" country="789 East Eisenhower Parkway, Ann Arbor, MI, USA">
        <title>Comparative Genomics and Chromosome Evolution.</title>
        <authorList>
            <person name="Mudd A.B."/>
        </authorList>
    </citation>
    <scope>NUCLEOTIDE SEQUENCE</scope>
    <source>
        <strain evidence="9">Female2</strain>
        <tissue evidence="9">Blood</tissue>
    </source>
</reference>
<evidence type="ECO:0000256" key="7">
    <source>
        <dbReference type="SAM" id="Coils"/>
    </source>
</evidence>
<dbReference type="AlphaFoldDB" id="A0A8T2IPA8"/>
<dbReference type="GO" id="GO:0045087">
    <property type="term" value="P:innate immune response"/>
    <property type="evidence" value="ECO:0007669"/>
    <property type="project" value="UniProtKB-KW"/>
</dbReference>
<dbReference type="OrthoDB" id="2135133at2759"/>
<keyword evidence="3" id="KW-0378">Hydrolase</keyword>
<dbReference type="InterPro" id="IPR036543">
    <property type="entry name" value="Guanylate-bd_C_sf"/>
</dbReference>
<keyword evidence="10" id="KW-1185">Reference proteome</keyword>
<dbReference type="Pfam" id="PF02263">
    <property type="entry name" value="GBP"/>
    <property type="match status" value="1"/>
</dbReference>
<dbReference type="PROSITE" id="PS51715">
    <property type="entry name" value="G_GB1_RHD3"/>
    <property type="match status" value="1"/>
</dbReference>
<feature type="coiled-coil region" evidence="7">
    <location>
        <begin position="442"/>
        <end position="501"/>
    </location>
</feature>
<dbReference type="InterPro" id="IPR015894">
    <property type="entry name" value="Guanylate-bd_N"/>
</dbReference>
<proteinExistence type="inferred from homology"/>
<comment type="caution">
    <text evidence="9">The sequence shown here is derived from an EMBL/GenBank/DDBJ whole genome shotgun (WGS) entry which is preliminary data.</text>
</comment>